<dbReference type="InterPro" id="IPR035897">
    <property type="entry name" value="Toll_tir_struct_dom_sf"/>
</dbReference>
<keyword evidence="1" id="KW-1133">Transmembrane helix</keyword>
<feature type="transmembrane region" description="Helical" evidence="1">
    <location>
        <begin position="185"/>
        <end position="203"/>
    </location>
</feature>
<dbReference type="Proteomes" id="UP000521676">
    <property type="component" value="Unassembled WGS sequence"/>
</dbReference>
<name>A0A8T7M9P6_9CHLR</name>
<reference evidence="3 5" key="1">
    <citation type="submission" date="2020-06" db="EMBL/GenBank/DDBJ databases">
        <title>Anoxygenic phototrophic Chloroflexota member uses a Type I reaction center.</title>
        <authorList>
            <person name="Tsuji J.M."/>
            <person name="Shaw N.A."/>
            <person name="Nagashima S."/>
            <person name="Venkiteswaran J."/>
            <person name="Schiff S.L."/>
            <person name="Hanada S."/>
            <person name="Tank M."/>
            <person name="Neufeld J.D."/>
        </authorList>
    </citation>
    <scope>NUCLEOTIDE SEQUENCE [LARGE SCALE GENOMIC DNA]</scope>
    <source>
        <strain evidence="3">L227-S17</strain>
    </source>
</reference>
<keyword evidence="1" id="KW-0472">Membrane</keyword>
<keyword evidence="6" id="KW-1185">Reference proteome</keyword>
<keyword evidence="3" id="KW-0675">Receptor</keyword>
<evidence type="ECO:0000256" key="1">
    <source>
        <dbReference type="SAM" id="Phobius"/>
    </source>
</evidence>
<dbReference type="SUPFAM" id="SSF52200">
    <property type="entry name" value="Toll/Interleukin receptor TIR domain"/>
    <property type="match status" value="1"/>
</dbReference>
<protein>
    <submittedName>
        <fullName evidence="3">Toll/interleukin-1 receptor domain-containing protein</fullName>
    </submittedName>
</protein>
<accession>A0A8T7M9P6</accession>
<dbReference type="EMBL" id="CP128400">
    <property type="protein sequence ID" value="WJW68809.1"/>
    <property type="molecule type" value="Genomic_DNA"/>
</dbReference>
<proteinExistence type="predicted"/>
<dbReference type="GO" id="GO:0007165">
    <property type="term" value="P:signal transduction"/>
    <property type="evidence" value="ECO:0007669"/>
    <property type="project" value="InterPro"/>
</dbReference>
<dbReference type="AlphaFoldDB" id="A0A8T7M9P6"/>
<organism evidence="3 5">
    <name type="scientific">Candidatus Chlorohelix allophototropha</name>
    <dbReference type="NCBI Taxonomy" id="3003348"/>
    <lineage>
        <taxon>Bacteria</taxon>
        <taxon>Bacillati</taxon>
        <taxon>Chloroflexota</taxon>
        <taxon>Chloroflexia</taxon>
        <taxon>Candidatus Chloroheliales</taxon>
        <taxon>Candidatus Chloroheliaceae</taxon>
        <taxon>Candidatus Chlorohelix</taxon>
    </lineage>
</organism>
<dbReference type="EMBL" id="JACATZ010000003">
    <property type="protein sequence ID" value="NWJ48877.1"/>
    <property type="molecule type" value="Genomic_DNA"/>
</dbReference>
<evidence type="ECO:0000313" key="3">
    <source>
        <dbReference type="EMBL" id="NWJ48877.1"/>
    </source>
</evidence>
<dbReference type="Proteomes" id="UP001431572">
    <property type="component" value="Chromosome 2"/>
</dbReference>
<dbReference type="PROSITE" id="PS50104">
    <property type="entry name" value="TIR"/>
    <property type="match status" value="1"/>
</dbReference>
<evidence type="ECO:0000259" key="2">
    <source>
        <dbReference type="PROSITE" id="PS50104"/>
    </source>
</evidence>
<dbReference type="Pfam" id="PF13676">
    <property type="entry name" value="TIR_2"/>
    <property type="match status" value="1"/>
</dbReference>
<dbReference type="InterPro" id="IPR000157">
    <property type="entry name" value="TIR_dom"/>
</dbReference>
<sequence>MPETIPSLKLQVFLCHASEDKLAVRALYERLKTENWIHPWLDEEELIPGQPWRYEVEKALEESHLILVCLSPQSVAKQGYVQYEIETALDYAKYMPEGMSNIIPLKLTECKIPRRLSKWQYVNYYENQGYEKLLKGLSLRAKKLEKPAHVAVSIPTAPSIPTLSRTLPIEASRISLIPFIPSKSILLILLPIILVLLVSFTLINPFGSNSSANPTNTIFAQLTTTVTPVRVTSTSVPTTIVIPTTATNVSAPEGSATTSLLTATPTFSPSRTITPQPGTTTSPTAIAVAFDFAAPGSNTMGIAWDGKNLWLSNNDATIFQVDTQGNTLGSFRSPDATPEGLTWEGSNLWLITRNYSFIHRLQVNGVNLKEVSKYPASRDGVIGGGVITDLEWVDQNLWYSNQYVIRKLDASGNILTNLAFPKNILGLAWDGKKFWVAHENKTPFDMVISTVSIEGKILATFPSPVQEIVGLAWDGGYLWAATEKQIYKLKV</sequence>
<feature type="domain" description="TIR" evidence="2">
    <location>
        <begin position="8"/>
        <end position="141"/>
    </location>
</feature>
<dbReference type="RefSeq" id="WP_341470713.1">
    <property type="nucleotide sequence ID" value="NZ_CP128400.1"/>
</dbReference>
<reference evidence="4" key="2">
    <citation type="journal article" date="2024" name="Nature">
        <title>Anoxygenic phototroph of the Chloroflexota uses a type I reaction centre.</title>
        <authorList>
            <person name="Tsuji J.M."/>
            <person name="Shaw N.A."/>
            <person name="Nagashima S."/>
            <person name="Venkiteswaran J.J."/>
            <person name="Schiff S.L."/>
            <person name="Watanabe T."/>
            <person name="Fukui M."/>
            <person name="Hanada S."/>
            <person name="Tank M."/>
            <person name="Neufeld J.D."/>
        </authorList>
    </citation>
    <scope>NUCLEOTIDE SEQUENCE</scope>
    <source>
        <strain evidence="4">L227-S17</strain>
    </source>
</reference>
<gene>
    <name evidence="3" type="ORF">HXX08_23705</name>
    <name evidence="4" type="ORF">OZ401_004427</name>
</gene>
<evidence type="ECO:0000313" key="4">
    <source>
        <dbReference type="EMBL" id="WJW68809.1"/>
    </source>
</evidence>
<dbReference type="SUPFAM" id="SSF63825">
    <property type="entry name" value="YWTD domain"/>
    <property type="match status" value="1"/>
</dbReference>
<keyword evidence="1" id="KW-0812">Transmembrane</keyword>
<dbReference type="Gene3D" id="3.40.50.10140">
    <property type="entry name" value="Toll/interleukin-1 receptor homology (TIR) domain"/>
    <property type="match status" value="1"/>
</dbReference>
<evidence type="ECO:0000313" key="5">
    <source>
        <dbReference type="Proteomes" id="UP000521676"/>
    </source>
</evidence>
<evidence type="ECO:0000313" key="6">
    <source>
        <dbReference type="Proteomes" id="UP001431572"/>
    </source>
</evidence>